<feature type="region of interest" description="Disordered" evidence="1">
    <location>
        <begin position="679"/>
        <end position="803"/>
    </location>
</feature>
<feature type="compositionally biased region" description="Basic and acidic residues" evidence="1">
    <location>
        <begin position="679"/>
        <end position="693"/>
    </location>
</feature>
<dbReference type="EMBL" id="JABBWK010000025">
    <property type="protein sequence ID" value="KAG1900793.1"/>
    <property type="molecule type" value="Genomic_DNA"/>
</dbReference>
<dbReference type="GO" id="GO:0000981">
    <property type="term" value="F:DNA-binding transcription factor activity, RNA polymerase II-specific"/>
    <property type="evidence" value="ECO:0007669"/>
    <property type="project" value="InterPro"/>
</dbReference>
<accession>A0AAD4HLA7</accession>
<reference evidence="2" key="1">
    <citation type="journal article" date="2020" name="New Phytol.">
        <title>Comparative genomics reveals dynamic genome evolution in host specialist ectomycorrhizal fungi.</title>
        <authorList>
            <person name="Lofgren L.A."/>
            <person name="Nguyen N.H."/>
            <person name="Vilgalys R."/>
            <person name="Ruytinx J."/>
            <person name="Liao H.L."/>
            <person name="Branco S."/>
            <person name="Kuo A."/>
            <person name="LaButti K."/>
            <person name="Lipzen A."/>
            <person name="Andreopoulos W."/>
            <person name="Pangilinan J."/>
            <person name="Riley R."/>
            <person name="Hundley H."/>
            <person name="Na H."/>
            <person name="Barry K."/>
            <person name="Grigoriev I.V."/>
            <person name="Stajich J.E."/>
            <person name="Kennedy P.G."/>
        </authorList>
    </citation>
    <scope>NUCLEOTIDE SEQUENCE</scope>
    <source>
        <strain evidence="2">FC203</strain>
    </source>
</reference>
<dbReference type="AlphaFoldDB" id="A0AAD4HLA7"/>
<feature type="compositionally biased region" description="Low complexity" evidence="1">
    <location>
        <begin position="1"/>
        <end position="19"/>
    </location>
</feature>
<evidence type="ECO:0000313" key="3">
    <source>
        <dbReference type="Proteomes" id="UP001195769"/>
    </source>
</evidence>
<protein>
    <recommendedName>
        <fullName evidence="4">Zn(2)-C6 fungal-type domain-containing protein</fullName>
    </recommendedName>
</protein>
<sequence length="880" mass="96060">MSPRASSSAPRTASAASTPYPRRAAGQPKSSRQQFSACGACRMRRYPRIILLLHDSSQSLYRVRCDLKDLPMTQTTSGVQHPSCSNCKERGIKCVDEFAEVKAVKLLRRGRRLQQVEAVYGKVTDDESNSSSAMSTPSNPTIPTTLSSAGIAPSRQSIIPLLKLEFLSSSFFRRFSIQRPIIEPTEFTSRYFAHIKGTSSLSIEGQMIAMLLVTWAASFGVDEYGAEEEAEPHSPIIPDGPKFSPDGDDDYSEPSRRVRTLRTESMIREILHLIDMHAVLRRPTWDGVRVLLLILPLTQGIQSSMDRGAMYEATLSQVYTLCSSSNHSVLQSGQGSYCDALVRARVFWYAYVHEGVRTALRGGRLYLDEDDLVAFQSTLPPQYCASASGSAPSSTSASSHSSPTATSPVSSDIPVNSLQDPRGHSRASLSYLLSSHYFSLALSVSGVCRAVHAVLTGPRARRRTDAGVAIREDSLVEIWDGLERCCEDFESLRRGAGGIGTVGGGLVRGEDVERFVSGWQVFIFECLNIIREALRQRIVNQTKGSPDSNGRSPPADRALCRMLAQATRRCRLVLPRVIAILKRHLAVPSSGFFAHDAGLIRDGCYYAALLLAQGDVDQDADSDLKGDDGLAWDADAEDGVDVCLRALGEIGWIYANSEEREKTVRMVWEARVIRDDERRRERNRQRDYLEDQRAQAYHSGQRSQDHSPYMINKPSLPPSARGQGATPRSLSLVSAAGQSRPHLPPLSVAFSPADSSPNTAITDDGSGSWSTYTPPTTSSSMTSNATTNRSVSPPDSGSPHTLASLKHLPPIQHSLKTENDSFYNGDLDPFSFSVDGTTGPGVVGGAHGWTSQYQHPVGPGSGYLDPSVIFTGADCQTFYH</sequence>
<dbReference type="RefSeq" id="XP_041226369.1">
    <property type="nucleotide sequence ID" value="XM_041366975.1"/>
</dbReference>
<evidence type="ECO:0000256" key="1">
    <source>
        <dbReference type="SAM" id="MobiDB-lite"/>
    </source>
</evidence>
<evidence type="ECO:0000313" key="2">
    <source>
        <dbReference type="EMBL" id="KAG1900793.1"/>
    </source>
</evidence>
<dbReference type="InterPro" id="IPR001138">
    <property type="entry name" value="Zn2Cys6_DnaBD"/>
</dbReference>
<gene>
    <name evidence="2" type="ORF">F5891DRAFT_1188283</name>
</gene>
<name>A0AAD4HLA7_9AGAM</name>
<evidence type="ECO:0008006" key="4">
    <source>
        <dbReference type="Google" id="ProtNLM"/>
    </source>
</evidence>
<feature type="compositionally biased region" description="Polar residues" evidence="1">
    <location>
        <begin position="788"/>
        <end position="801"/>
    </location>
</feature>
<dbReference type="GO" id="GO:0008270">
    <property type="term" value="F:zinc ion binding"/>
    <property type="evidence" value="ECO:0007669"/>
    <property type="project" value="InterPro"/>
</dbReference>
<organism evidence="2 3">
    <name type="scientific">Suillus fuscotomentosus</name>
    <dbReference type="NCBI Taxonomy" id="1912939"/>
    <lineage>
        <taxon>Eukaryota</taxon>
        <taxon>Fungi</taxon>
        <taxon>Dikarya</taxon>
        <taxon>Basidiomycota</taxon>
        <taxon>Agaricomycotina</taxon>
        <taxon>Agaricomycetes</taxon>
        <taxon>Agaricomycetidae</taxon>
        <taxon>Boletales</taxon>
        <taxon>Suillineae</taxon>
        <taxon>Suillaceae</taxon>
        <taxon>Suillus</taxon>
    </lineage>
</organism>
<dbReference type="GeneID" id="64661273"/>
<feature type="compositionally biased region" description="Low complexity" evidence="1">
    <location>
        <begin position="766"/>
        <end position="787"/>
    </location>
</feature>
<proteinExistence type="predicted"/>
<feature type="region of interest" description="Disordered" evidence="1">
    <location>
        <begin position="1"/>
        <end position="31"/>
    </location>
</feature>
<feature type="compositionally biased region" description="Low complexity" evidence="1">
    <location>
        <begin position="390"/>
        <end position="411"/>
    </location>
</feature>
<dbReference type="Proteomes" id="UP001195769">
    <property type="component" value="Unassembled WGS sequence"/>
</dbReference>
<keyword evidence="3" id="KW-1185">Reference proteome</keyword>
<feature type="region of interest" description="Disordered" evidence="1">
    <location>
        <begin position="390"/>
        <end position="421"/>
    </location>
</feature>
<feature type="region of interest" description="Disordered" evidence="1">
    <location>
        <begin position="228"/>
        <end position="255"/>
    </location>
</feature>
<comment type="caution">
    <text evidence="2">The sequence shown here is derived from an EMBL/GenBank/DDBJ whole genome shotgun (WGS) entry which is preliminary data.</text>
</comment>
<dbReference type="CDD" id="cd00067">
    <property type="entry name" value="GAL4"/>
    <property type="match status" value="1"/>
</dbReference>